<dbReference type="OrthoDB" id="7503064at2"/>
<name>A0A2U1JSH8_9BACI</name>
<dbReference type="EMBL" id="QCZG01000045">
    <property type="protein sequence ID" value="PWA07894.1"/>
    <property type="molecule type" value="Genomic_DNA"/>
</dbReference>
<evidence type="ECO:0000313" key="1">
    <source>
        <dbReference type="EMBL" id="PWA07894.1"/>
    </source>
</evidence>
<dbReference type="RefSeq" id="WP_116555898.1">
    <property type="nucleotide sequence ID" value="NZ_QCZG01000045.1"/>
</dbReference>
<evidence type="ECO:0000313" key="2">
    <source>
        <dbReference type="Proteomes" id="UP000245998"/>
    </source>
</evidence>
<accession>A0A2U1JSH8</accession>
<protein>
    <submittedName>
        <fullName evidence="1">BREX-3 system P-loop-containing protein BrxF</fullName>
    </submittedName>
</protein>
<keyword evidence="2" id="KW-1185">Reference proteome</keyword>
<comment type="caution">
    <text evidence="1">The sequence shown here is derived from an EMBL/GenBank/DDBJ whole genome shotgun (WGS) entry which is preliminary data.</text>
</comment>
<gene>
    <name evidence="1" type="ORF">DCC39_15945</name>
</gene>
<organism evidence="1 2">
    <name type="scientific">Pueribacillus theae</name>
    <dbReference type="NCBI Taxonomy" id="2171751"/>
    <lineage>
        <taxon>Bacteria</taxon>
        <taxon>Bacillati</taxon>
        <taxon>Bacillota</taxon>
        <taxon>Bacilli</taxon>
        <taxon>Bacillales</taxon>
        <taxon>Bacillaceae</taxon>
        <taxon>Pueribacillus</taxon>
    </lineage>
</organism>
<reference evidence="1 2" key="1">
    <citation type="submission" date="2018-04" db="EMBL/GenBank/DDBJ databases">
        <title>Camelliibacillus theae gen. nov., sp. nov., isolated from Pu'er tea.</title>
        <authorList>
            <person name="Niu L."/>
        </authorList>
    </citation>
    <scope>NUCLEOTIDE SEQUENCE [LARGE SCALE GENOMIC DNA]</scope>
    <source>
        <strain evidence="1 2">T8</strain>
    </source>
</reference>
<sequence>MNIHSLKKDINQFDAWYHKLIFLVDVNEKIKTEIPLLDRYERINVNRVVSEGLLSIPKQRYPMYVEELLKQVFKDIERIYLLQHIDILFDQALQIHPIRLLENLSKTYKLIVEWPGRYVGSQLIYAEHEHPEYFVCGDFEGKVYIK</sequence>
<dbReference type="AlphaFoldDB" id="A0A2U1JSH8"/>
<dbReference type="InterPro" id="IPR048067">
    <property type="entry name" value="BREX_3_BrxF"/>
</dbReference>
<dbReference type="NCBIfam" id="NF033453">
    <property type="entry name" value="BREX_3_BrxF"/>
    <property type="match status" value="1"/>
</dbReference>
<proteinExistence type="predicted"/>
<dbReference type="Proteomes" id="UP000245998">
    <property type="component" value="Unassembled WGS sequence"/>
</dbReference>